<dbReference type="AlphaFoldDB" id="A0A6P2C555"/>
<dbReference type="Proteomes" id="UP000460272">
    <property type="component" value="Unassembled WGS sequence"/>
</dbReference>
<feature type="domain" description="D-isomer specific 2-hydroxyacid dehydrogenase catalytic" evidence="6">
    <location>
        <begin position="22"/>
        <end position="309"/>
    </location>
</feature>
<dbReference type="GO" id="GO:0008652">
    <property type="term" value="P:amino acid biosynthetic process"/>
    <property type="evidence" value="ECO:0007669"/>
    <property type="project" value="UniProtKB-KW"/>
</dbReference>
<dbReference type="PROSITE" id="PS00065">
    <property type="entry name" value="D_2_HYDROXYACID_DH_1"/>
    <property type="match status" value="1"/>
</dbReference>
<dbReference type="SUPFAM" id="SSF51735">
    <property type="entry name" value="NAD(P)-binding Rossmann-fold domains"/>
    <property type="match status" value="1"/>
</dbReference>
<dbReference type="Gene3D" id="3.40.50.720">
    <property type="entry name" value="NAD(P)-binding Rossmann-like Domain"/>
    <property type="match status" value="2"/>
</dbReference>
<feature type="domain" description="D-isomer specific 2-hydroxyacid dehydrogenase NAD-binding" evidence="7">
    <location>
        <begin position="110"/>
        <end position="282"/>
    </location>
</feature>
<evidence type="ECO:0000259" key="6">
    <source>
        <dbReference type="Pfam" id="PF00389"/>
    </source>
</evidence>
<dbReference type="InterPro" id="IPR006140">
    <property type="entry name" value="D-isomer_DH_NAD-bd"/>
</dbReference>
<dbReference type="FunFam" id="3.40.50.720:FF:000203">
    <property type="entry name" value="D-3-phosphoglycerate dehydrogenase (SerA)"/>
    <property type="match status" value="1"/>
</dbReference>
<dbReference type="SUPFAM" id="SSF52283">
    <property type="entry name" value="Formate/glycerate dehydrogenase catalytic domain-like"/>
    <property type="match status" value="1"/>
</dbReference>
<dbReference type="InterPro" id="IPR029753">
    <property type="entry name" value="D-isomer_DH_CS"/>
</dbReference>
<keyword evidence="3 5" id="KW-0560">Oxidoreductase</keyword>
<dbReference type="GO" id="GO:0051287">
    <property type="term" value="F:NAD binding"/>
    <property type="evidence" value="ECO:0007669"/>
    <property type="project" value="InterPro"/>
</dbReference>
<gene>
    <name evidence="8" type="ORF">EAS64_01370</name>
</gene>
<dbReference type="CDD" id="cd12169">
    <property type="entry name" value="PGDH_like_1"/>
    <property type="match status" value="1"/>
</dbReference>
<dbReference type="InterPro" id="IPR050857">
    <property type="entry name" value="D-2-hydroxyacid_DH"/>
</dbReference>
<proteinExistence type="inferred from homology"/>
<dbReference type="PROSITE" id="PS00671">
    <property type="entry name" value="D_2_HYDROXYACID_DH_3"/>
    <property type="match status" value="1"/>
</dbReference>
<evidence type="ECO:0000256" key="2">
    <source>
        <dbReference type="ARBA" id="ARBA00022605"/>
    </source>
</evidence>
<dbReference type="OrthoDB" id="4324715at2"/>
<evidence type="ECO:0000256" key="5">
    <source>
        <dbReference type="RuleBase" id="RU003719"/>
    </source>
</evidence>
<dbReference type="Pfam" id="PF00389">
    <property type="entry name" value="2-Hacid_dh"/>
    <property type="match status" value="1"/>
</dbReference>
<evidence type="ECO:0000313" key="9">
    <source>
        <dbReference type="Proteomes" id="UP000460272"/>
    </source>
</evidence>
<dbReference type="GO" id="GO:0016616">
    <property type="term" value="F:oxidoreductase activity, acting on the CH-OH group of donors, NAD or NADP as acceptor"/>
    <property type="evidence" value="ECO:0007669"/>
    <property type="project" value="InterPro"/>
</dbReference>
<keyword evidence="9" id="KW-1185">Reference proteome</keyword>
<name>A0A6P2C555_9ACTN</name>
<dbReference type="PANTHER" id="PTHR42789:SF1">
    <property type="entry name" value="D-ISOMER SPECIFIC 2-HYDROXYACID DEHYDROGENASE FAMILY PROTEIN (AFU_ORTHOLOGUE AFUA_6G10090)"/>
    <property type="match status" value="1"/>
</dbReference>
<comment type="caution">
    <text evidence="8">The sequence shown here is derived from an EMBL/GenBank/DDBJ whole genome shotgun (WGS) entry which is preliminary data.</text>
</comment>
<reference evidence="8 9" key="1">
    <citation type="submission" date="2018-11" db="EMBL/GenBank/DDBJ databases">
        <title>Trebonia kvetii gen.nov., sp.nov., a novel acidophilic actinobacterium, and proposal of the new actinobacterial family Treboniaceae fam. nov.</title>
        <authorList>
            <person name="Rapoport D."/>
            <person name="Sagova-Mareckova M."/>
            <person name="Sedlacek I."/>
            <person name="Provaznik J."/>
            <person name="Kralova S."/>
            <person name="Pavlinic D."/>
            <person name="Benes V."/>
            <person name="Kopecky J."/>
        </authorList>
    </citation>
    <scope>NUCLEOTIDE SEQUENCE [LARGE SCALE GENOMIC DNA]</scope>
    <source>
        <strain evidence="8 9">15Tr583</strain>
    </source>
</reference>
<evidence type="ECO:0000259" key="7">
    <source>
        <dbReference type="Pfam" id="PF02826"/>
    </source>
</evidence>
<comment type="similarity">
    <text evidence="1 5">Belongs to the D-isomer specific 2-hydroxyacid dehydrogenase family.</text>
</comment>
<dbReference type="InterPro" id="IPR029752">
    <property type="entry name" value="D-isomer_DH_CS1"/>
</dbReference>
<evidence type="ECO:0000256" key="1">
    <source>
        <dbReference type="ARBA" id="ARBA00005854"/>
    </source>
</evidence>
<keyword evidence="4" id="KW-0520">NAD</keyword>
<dbReference type="EMBL" id="RPFW01000001">
    <property type="protein sequence ID" value="TVZ06127.1"/>
    <property type="molecule type" value="Genomic_DNA"/>
</dbReference>
<dbReference type="RefSeq" id="WP_145850881.1">
    <property type="nucleotide sequence ID" value="NZ_RPFW01000001.1"/>
</dbReference>
<organism evidence="8 9">
    <name type="scientific">Trebonia kvetii</name>
    <dbReference type="NCBI Taxonomy" id="2480626"/>
    <lineage>
        <taxon>Bacteria</taxon>
        <taxon>Bacillati</taxon>
        <taxon>Actinomycetota</taxon>
        <taxon>Actinomycetes</taxon>
        <taxon>Streptosporangiales</taxon>
        <taxon>Treboniaceae</taxon>
        <taxon>Trebonia</taxon>
    </lineage>
</organism>
<dbReference type="InterPro" id="IPR036291">
    <property type="entry name" value="NAD(P)-bd_dom_sf"/>
</dbReference>
<dbReference type="PANTHER" id="PTHR42789">
    <property type="entry name" value="D-ISOMER SPECIFIC 2-HYDROXYACID DEHYDROGENASE FAMILY PROTEIN (AFU_ORTHOLOGUE AFUA_6G10090)"/>
    <property type="match status" value="1"/>
</dbReference>
<evidence type="ECO:0000256" key="3">
    <source>
        <dbReference type="ARBA" id="ARBA00023002"/>
    </source>
</evidence>
<dbReference type="InterPro" id="IPR006139">
    <property type="entry name" value="D-isomer_2_OHA_DH_cat_dom"/>
</dbReference>
<evidence type="ECO:0000313" key="8">
    <source>
        <dbReference type="EMBL" id="TVZ06127.1"/>
    </source>
</evidence>
<dbReference type="Pfam" id="PF02826">
    <property type="entry name" value="2-Hacid_dh_C"/>
    <property type="match status" value="1"/>
</dbReference>
<protein>
    <submittedName>
        <fullName evidence="8">D-2-hydroxyacid dehydrogenase family protein</fullName>
    </submittedName>
</protein>
<sequence>MRIAILDDYQQVALSCTDWRPLHAEIVTFSSHIADTGDLVAELRPFDVIVAMRERTPFTAERIALLPNLRLLVTTGMRNASIDVAACAAAGVTVCGTGGSPGATPELTWALILAVTRHVAEEDAAIRRGGWQHTIGYGLRGRTLGVVGFGNIGRAVARIGQAFGMDVIAWSKHLRDETAVTAGVTAVGKEELFTLADVVTVHYKLSERSTGLIGARELDLMKPTAFLVNTSRGPIVDQDALLAALEAGDIAGAGLDVYDEEPLPAGHPLRSAPRAVLTPHLGYVTDDGYRIFYTEAVEDIAAFAASRPVRVIEPA</sequence>
<accession>A0A6P2C555</accession>
<keyword evidence="2" id="KW-0028">Amino-acid biosynthesis</keyword>
<evidence type="ECO:0000256" key="4">
    <source>
        <dbReference type="ARBA" id="ARBA00023027"/>
    </source>
</evidence>